<evidence type="ECO:0000313" key="2">
    <source>
        <dbReference type="Proteomes" id="UP000031760"/>
    </source>
</evidence>
<dbReference type="EMBL" id="AP014548">
    <property type="protein sequence ID" value="BAO56534.1"/>
    <property type="molecule type" value="Genomic_DNA"/>
</dbReference>
<sequence>MAQYSFLVRFRESEKPTNHEINLKLFAHLSTVKHQLKRDFSCIFVLQII</sequence>
<dbReference type="STRING" id="1454201.NMS_2525"/>
<gene>
    <name evidence="1" type="ORF">NMS_2525</name>
</gene>
<evidence type="ECO:0000313" key="1">
    <source>
        <dbReference type="EMBL" id="BAO56534.1"/>
    </source>
</evidence>
<organism evidence="1 2">
    <name type="scientific">Nonlabens marinus S1-08</name>
    <dbReference type="NCBI Taxonomy" id="1454201"/>
    <lineage>
        <taxon>Bacteria</taxon>
        <taxon>Pseudomonadati</taxon>
        <taxon>Bacteroidota</taxon>
        <taxon>Flavobacteriia</taxon>
        <taxon>Flavobacteriales</taxon>
        <taxon>Flavobacteriaceae</taxon>
        <taxon>Nonlabens</taxon>
    </lineage>
</organism>
<proteinExistence type="predicted"/>
<accession>W8VRX4</accession>
<dbReference type="Proteomes" id="UP000031760">
    <property type="component" value="Chromosome"/>
</dbReference>
<dbReference type="KEGG" id="nmf:NMS_2525"/>
<reference evidence="1 2" key="1">
    <citation type="journal article" date="2014" name="Proc. Natl. Acad. Sci. U.S.A.">
        <title>Functional characterization of flavobacteria rhodopsins reveals a unique class of light-driven chloride pump in bacteria.</title>
        <authorList>
            <person name="Yoshizawa S."/>
            <person name="Kumagai Y."/>
            <person name="Kim H."/>
            <person name="Ogura Y."/>
            <person name="Hayashi T."/>
            <person name="Iwasaki W."/>
            <person name="DeLong E.F."/>
            <person name="Kogure K."/>
        </authorList>
    </citation>
    <scope>NUCLEOTIDE SEQUENCE [LARGE SCALE GENOMIC DNA]</scope>
    <source>
        <strain evidence="1 2">S1-08</strain>
    </source>
</reference>
<protein>
    <submittedName>
        <fullName evidence="1">Uncharacterized protein</fullName>
    </submittedName>
</protein>
<name>W8VRX4_9FLAO</name>
<dbReference type="AlphaFoldDB" id="W8VRX4"/>
<dbReference type="HOGENOM" id="CLU_3138349_0_0_10"/>
<keyword evidence="2" id="KW-1185">Reference proteome</keyword>